<gene>
    <name evidence="2" type="ORF">LY11_02248</name>
</gene>
<proteinExistence type="predicted"/>
<accession>A0A327SQ69</accession>
<evidence type="ECO:0000313" key="2">
    <source>
        <dbReference type="EMBL" id="RAJ31019.1"/>
    </source>
</evidence>
<dbReference type="RefSeq" id="WP_111633769.1">
    <property type="nucleotide sequence ID" value="NZ_QLLR01000009.1"/>
</dbReference>
<organism evidence="2 3">
    <name type="scientific">Pedobacter cryoconitis</name>
    <dbReference type="NCBI Taxonomy" id="188932"/>
    <lineage>
        <taxon>Bacteria</taxon>
        <taxon>Pseudomonadati</taxon>
        <taxon>Bacteroidota</taxon>
        <taxon>Sphingobacteriia</taxon>
        <taxon>Sphingobacteriales</taxon>
        <taxon>Sphingobacteriaceae</taxon>
        <taxon>Pedobacter</taxon>
    </lineage>
</organism>
<dbReference type="PROSITE" id="PS51257">
    <property type="entry name" value="PROKAR_LIPOPROTEIN"/>
    <property type="match status" value="1"/>
</dbReference>
<dbReference type="AlphaFoldDB" id="A0A327SQ69"/>
<sequence length="190" mass="21462">MKKLVPIATMFIALFFASCNNMINTSIDMDSPFETVTVKNEYEIKVPAGITEVAPEEAWYSYEGKDETKTFIIKGETIKKEGYEKRRTEEGTLNKFPYGLKGCTDYNFDFYSKQAKDAKETTVVIDTIINSYPAKVYKFSAKALAVDMQIMAAYLEGKDKRIQRIIVAYPVTAVNGAKAAEKIIYSFKSL</sequence>
<keyword evidence="1" id="KW-0732">Signal</keyword>
<comment type="caution">
    <text evidence="2">The sequence shown here is derived from an EMBL/GenBank/DDBJ whole genome shotgun (WGS) entry which is preliminary data.</text>
</comment>
<evidence type="ECO:0000256" key="1">
    <source>
        <dbReference type="SAM" id="SignalP"/>
    </source>
</evidence>
<evidence type="ECO:0008006" key="4">
    <source>
        <dbReference type="Google" id="ProtNLM"/>
    </source>
</evidence>
<reference evidence="2 3" key="1">
    <citation type="submission" date="2018-06" db="EMBL/GenBank/DDBJ databases">
        <title>Genomic Encyclopedia of Archaeal and Bacterial Type Strains, Phase II (KMG-II): from individual species to whole genera.</title>
        <authorList>
            <person name="Goeker M."/>
        </authorList>
    </citation>
    <scope>NUCLEOTIDE SEQUENCE [LARGE SCALE GENOMIC DNA]</scope>
    <source>
        <strain evidence="2 3">DSM 14825</strain>
    </source>
</reference>
<dbReference type="Proteomes" id="UP000249754">
    <property type="component" value="Unassembled WGS sequence"/>
</dbReference>
<feature type="signal peptide" evidence="1">
    <location>
        <begin position="1"/>
        <end position="21"/>
    </location>
</feature>
<name>A0A327SQ69_9SPHI</name>
<evidence type="ECO:0000313" key="3">
    <source>
        <dbReference type="Proteomes" id="UP000249754"/>
    </source>
</evidence>
<feature type="chain" id="PRO_5016312333" description="Lipoprotein" evidence="1">
    <location>
        <begin position="22"/>
        <end position="190"/>
    </location>
</feature>
<dbReference type="EMBL" id="QLLR01000009">
    <property type="protein sequence ID" value="RAJ31019.1"/>
    <property type="molecule type" value="Genomic_DNA"/>
</dbReference>
<protein>
    <recommendedName>
        <fullName evidence="4">Lipoprotein</fullName>
    </recommendedName>
</protein>